<evidence type="ECO:0000259" key="2">
    <source>
        <dbReference type="PROSITE" id="PS50878"/>
    </source>
</evidence>
<comment type="caution">
    <text evidence="3">The sequence shown here is derived from an EMBL/GenBank/DDBJ whole genome shotgun (WGS) entry which is preliminary data.</text>
</comment>
<dbReference type="Pfam" id="PF00078">
    <property type="entry name" value="RVT_1"/>
    <property type="match status" value="1"/>
</dbReference>
<dbReference type="PROSITE" id="PS50878">
    <property type="entry name" value="RT_POL"/>
    <property type="match status" value="1"/>
</dbReference>
<keyword evidence="4" id="KW-1185">Reference proteome</keyword>
<dbReference type="InterPro" id="IPR043502">
    <property type="entry name" value="DNA/RNA_pol_sf"/>
</dbReference>
<protein>
    <submittedName>
        <fullName evidence="3">Tyrosine-protein kinase</fullName>
    </submittedName>
</protein>
<evidence type="ECO:0000313" key="3">
    <source>
        <dbReference type="EMBL" id="KAK2962076.1"/>
    </source>
</evidence>
<dbReference type="PANTHER" id="PTHR19446">
    <property type="entry name" value="REVERSE TRANSCRIPTASES"/>
    <property type="match status" value="1"/>
</dbReference>
<feature type="compositionally biased region" description="Low complexity" evidence="1">
    <location>
        <begin position="825"/>
        <end position="840"/>
    </location>
</feature>
<feature type="region of interest" description="Disordered" evidence="1">
    <location>
        <begin position="857"/>
        <end position="888"/>
    </location>
</feature>
<feature type="compositionally biased region" description="Basic residues" evidence="1">
    <location>
        <begin position="877"/>
        <end position="888"/>
    </location>
</feature>
<organism evidence="3 4">
    <name type="scientific">Blattamonas nauphoetae</name>
    <dbReference type="NCBI Taxonomy" id="2049346"/>
    <lineage>
        <taxon>Eukaryota</taxon>
        <taxon>Metamonada</taxon>
        <taxon>Preaxostyla</taxon>
        <taxon>Oxymonadida</taxon>
        <taxon>Blattamonas</taxon>
    </lineage>
</organism>
<dbReference type="Gene3D" id="3.30.70.270">
    <property type="match status" value="1"/>
</dbReference>
<evidence type="ECO:0000313" key="4">
    <source>
        <dbReference type="Proteomes" id="UP001281761"/>
    </source>
</evidence>
<feature type="region of interest" description="Disordered" evidence="1">
    <location>
        <begin position="820"/>
        <end position="841"/>
    </location>
</feature>
<dbReference type="InterPro" id="IPR043128">
    <property type="entry name" value="Rev_trsase/Diguanyl_cyclase"/>
</dbReference>
<dbReference type="GO" id="GO:0016301">
    <property type="term" value="F:kinase activity"/>
    <property type="evidence" value="ECO:0007669"/>
    <property type="project" value="UniProtKB-KW"/>
</dbReference>
<feature type="domain" description="Reverse transcriptase" evidence="2">
    <location>
        <begin position="332"/>
        <end position="575"/>
    </location>
</feature>
<accession>A0ABQ9YEK1</accession>
<dbReference type="Proteomes" id="UP001281761">
    <property type="component" value="Unassembled WGS sequence"/>
</dbReference>
<dbReference type="InterPro" id="IPR000477">
    <property type="entry name" value="RT_dom"/>
</dbReference>
<dbReference type="SUPFAM" id="SSF56672">
    <property type="entry name" value="DNA/RNA polymerases"/>
    <property type="match status" value="1"/>
</dbReference>
<gene>
    <name evidence="3" type="ORF">BLNAU_2736</name>
</gene>
<evidence type="ECO:0000256" key="1">
    <source>
        <dbReference type="SAM" id="MobiDB-lite"/>
    </source>
</evidence>
<sequence>MKVESLATATIRKLLPILGIAPNTSLPNYILHLPLNELSREHIELINTHTTTSTEYTFVIAKAWNRIKAPEKKIGQPVTLREKEFAHSKALQSLDPSEGHSLPNTVQIPIPTFKQPQEASHLRPADLPPFNPTNGYTSWSEDLTTQHLHGGRTLLAHLLSKANDRLADTNWSREEIDELMWKLSSIPSELKARTHKPKRKTVERTVRLSQEETLNRAVKKWENLVARGKTSSITKEIEDMNAGRTQSLSFDEVKQRITALHNDEDRKALYLSVNRRTREQVRSGEKLEIRNATNGLNSNSTPSLDGLTAEFVKRCCRNDKIVEDQLGNLISLCLERNYLPQAWCVCRMVGIPKTDGKIRPIAVQHTLRKLMARLLLERNKGWLQRHTSPRQVGVGVRNGRSVVVDAVEHAIDEAIQQRTTQFIVMLDMSNAFQNVRRQQLLNKLADIEDYDAELLHFIRNSFEQETLILSRGEETAAIPNSRGVQQGCPLSPSLFAFYITEPMRQAEAGGATAWGYLDDLVLMANSEAQLNRSLTKLSTSLTAHGLTLNPTKTVIMSVVDGVPSTKPINVLGHSVTPRTSAKLLGTIVTNDQQTRDNFFMERVERIKSTLPKVSLLSHQAHLHLLRQSISSKPLHILATTFISEEALISADTTITSHLSNLFNIPDSQQFLIHLPIKEGGLGIPSFVQTALPSLICSHASLHPEMWEADHIQRAKVDLESRDTQPSFSTSKPVMRMITHLTKEEYDAARQGQKQLRELMTKEETAAKLSLLSVHQQNKHNVIKSAENQKWRSTLPVDRYHKINNNVFRCALDNLFLKPPSPSRRPPVSTWTPTHTHTHPPNSVVLHASVKCWKTTPAAASEPAVRDSQGITPSSSCLRRHSRRSRQSL</sequence>
<keyword evidence="3" id="KW-0808">Transferase</keyword>
<proteinExistence type="predicted"/>
<keyword evidence="3" id="KW-0418">Kinase</keyword>
<dbReference type="CDD" id="cd01650">
    <property type="entry name" value="RT_nLTR_like"/>
    <property type="match status" value="1"/>
</dbReference>
<dbReference type="EMBL" id="JARBJD010000012">
    <property type="protein sequence ID" value="KAK2962076.1"/>
    <property type="molecule type" value="Genomic_DNA"/>
</dbReference>
<reference evidence="3 4" key="1">
    <citation type="journal article" date="2022" name="bioRxiv">
        <title>Genomics of Preaxostyla Flagellates Illuminates Evolutionary Transitions and the Path Towards Mitochondrial Loss.</title>
        <authorList>
            <person name="Novak L.V.F."/>
            <person name="Treitli S.C."/>
            <person name="Pyrih J."/>
            <person name="Halakuc P."/>
            <person name="Pipaliya S.V."/>
            <person name="Vacek V."/>
            <person name="Brzon O."/>
            <person name="Soukal P."/>
            <person name="Eme L."/>
            <person name="Dacks J.B."/>
            <person name="Karnkowska A."/>
            <person name="Elias M."/>
            <person name="Hampl V."/>
        </authorList>
    </citation>
    <scope>NUCLEOTIDE SEQUENCE [LARGE SCALE GENOMIC DNA]</scope>
    <source>
        <strain evidence="3">NAU3</strain>
        <tissue evidence="3">Gut</tissue>
    </source>
</reference>
<name>A0ABQ9YEK1_9EUKA</name>